<reference evidence="2 3" key="1">
    <citation type="submission" date="2020-08" db="EMBL/GenBank/DDBJ databases">
        <title>Genomic Encyclopedia of Type Strains, Phase IV (KMG-IV): sequencing the most valuable type-strain genomes for metagenomic binning, comparative biology and taxonomic classification.</title>
        <authorList>
            <person name="Goeker M."/>
        </authorList>
    </citation>
    <scope>NUCLEOTIDE SEQUENCE [LARGE SCALE GENOMIC DNA]</scope>
    <source>
        <strain evidence="2 3">DSM 4491</strain>
    </source>
</reference>
<feature type="compositionally biased region" description="Low complexity" evidence="1">
    <location>
        <begin position="142"/>
        <end position="155"/>
    </location>
</feature>
<evidence type="ECO:0000256" key="1">
    <source>
        <dbReference type="SAM" id="MobiDB-lite"/>
    </source>
</evidence>
<dbReference type="EMBL" id="JACHIE010000007">
    <property type="protein sequence ID" value="MBB6457374.1"/>
    <property type="molecule type" value="Genomic_DNA"/>
</dbReference>
<protein>
    <recommendedName>
        <fullName evidence="4">ABC transporter substrate-binding protein</fullName>
    </recommendedName>
</protein>
<feature type="compositionally biased region" description="Gly residues" evidence="1">
    <location>
        <begin position="107"/>
        <end position="117"/>
    </location>
</feature>
<feature type="compositionally biased region" description="Low complexity" evidence="1">
    <location>
        <begin position="118"/>
        <end position="127"/>
    </location>
</feature>
<sequence length="257" mass="26144">MTNEERDLIEKFMARVGGAAQSGFGSVPASQPNLPAIDPQADQFIAQEFQKYPEARYRVTQMAVVQEAALVQAQNRIQQLQFQLQQAEQALQAAQQQSNAGQQKSGGFLGGLFGGGQSAQPQSAQPQSAPPPGWGGRPAMSPQYQPQPMPYGMQPSAFSGGSGFLGSALTTATGVAGGMLAANALTSLFSGHHDGGTGDGGAAGATTNETIVNNYGDTGADPFAGAGVQADQGFDAGGGDWGGDAGGDWGGGDDQSF</sequence>
<proteinExistence type="predicted"/>
<dbReference type="RefSeq" id="WP_166114404.1">
    <property type="nucleotide sequence ID" value="NZ_BAABDB010000032.1"/>
</dbReference>
<feature type="region of interest" description="Disordered" evidence="1">
    <location>
        <begin position="101"/>
        <end position="155"/>
    </location>
</feature>
<accession>A0A841QGJ2</accession>
<evidence type="ECO:0000313" key="3">
    <source>
        <dbReference type="Proteomes" id="UP000578000"/>
    </source>
</evidence>
<gene>
    <name evidence="2" type="ORF">HNR55_001965</name>
</gene>
<evidence type="ECO:0008006" key="4">
    <source>
        <dbReference type="Google" id="ProtNLM"/>
    </source>
</evidence>
<evidence type="ECO:0000313" key="2">
    <source>
        <dbReference type="EMBL" id="MBB6457374.1"/>
    </source>
</evidence>
<dbReference type="Proteomes" id="UP000578000">
    <property type="component" value="Unassembled WGS sequence"/>
</dbReference>
<organism evidence="2 3">
    <name type="scientific">Acetobacter lovaniensis</name>
    <dbReference type="NCBI Taxonomy" id="104100"/>
    <lineage>
        <taxon>Bacteria</taxon>
        <taxon>Pseudomonadati</taxon>
        <taxon>Pseudomonadota</taxon>
        <taxon>Alphaproteobacteria</taxon>
        <taxon>Acetobacterales</taxon>
        <taxon>Acetobacteraceae</taxon>
        <taxon>Acetobacter</taxon>
    </lineage>
</organism>
<keyword evidence="3" id="KW-1185">Reference proteome</keyword>
<name>A0A841QGJ2_9PROT</name>
<dbReference type="Pfam" id="PF09849">
    <property type="entry name" value="DUF2076"/>
    <property type="match status" value="1"/>
</dbReference>
<dbReference type="AlphaFoldDB" id="A0A841QGJ2"/>
<dbReference type="InterPro" id="IPR018648">
    <property type="entry name" value="DUF2076"/>
</dbReference>
<feature type="compositionally biased region" description="Gly residues" evidence="1">
    <location>
        <begin position="235"/>
        <end position="257"/>
    </location>
</feature>
<comment type="caution">
    <text evidence="2">The sequence shown here is derived from an EMBL/GenBank/DDBJ whole genome shotgun (WGS) entry which is preliminary data.</text>
</comment>
<feature type="region of interest" description="Disordered" evidence="1">
    <location>
        <begin position="219"/>
        <end position="257"/>
    </location>
</feature>
<feature type="compositionally biased region" description="Low complexity" evidence="1">
    <location>
        <begin position="223"/>
        <end position="234"/>
    </location>
</feature>